<keyword evidence="3" id="KW-1185">Reference proteome</keyword>
<feature type="compositionally biased region" description="Basic and acidic residues" evidence="1">
    <location>
        <begin position="69"/>
        <end position="80"/>
    </location>
</feature>
<feature type="region of interest" description="Disordered" evidence="1">
    <location>
        <begin position="44"/>
        <end position="80"/>
    </location>
</feature>
<reference evidence="2" key="2">
    <citation type="journal article" date="2021" name="Genome Biol. Evol.">
        <title>Developing a high-quality reference genome for a parasitic bivalve with doubly uniparental inheritance (Bivalvia: Unionida).</title>
        <authorList>
            <person name="Smith C.H."/>
        </authorList>
    </citation>
    <scope>NUCLEOTIDE SEQUENCE</scope>
    <source>
        <strain evidence="2">CHS0354</strain>
        <tissue evidence="2">Mantle</tissue>
    </source>
</reference>
<dbReference type="AlphaFoldDB" id="A0AAE0SPV9"/>
<evidence type="ECO:0000256" key="1">
    <source>
        <dbReference type="SAM" id="MobiDB-lite"/>
    </source>
</evidence>
<gene>
    <name evidence="2" type="ORF">CHS0354_026851</name>
</gene>
<name>A0AAE0SPV9_9BIVA</name>
<reference evidence="2" key="3">
    <citation type="submission" date="2023-05" db="EMBL/GenBank/DDBJ databases">
        <authorList>
            <person name="Smith C.H."/>
        </authorList>
    </citation>
    <scope>NUCLEOTIDE SEQUENCE</scope>
    <source>
        <strain evidence="2">CHS0354</strain>
        <tissue evidence="2">Mantle</tissue>
    </source>
</reference>
<evidence type="ECO:0000313" key="3">
    <source>
        <dbReference type="Proteomes" id="UP001195483"/>
    </source>
</evidence>
<comment type="caution">
    <text evidence="2">The sequence shown here is derived from an EMBL/GenBank/DDBJ whole genome shotgun (WGS) entry which is preliminary data.</text>
</comment>
<protein>
    <submittedName>
        <fullName evidence="2">Uncharacterized protein</fullName>
    </submittedName>
</protein>
<sequence>MGRPLRKNARNSDIDASFVLNSLWKMMNKVTNCDEHMMNEATSADKHGMNEATSADKLRINKSTSSVEKQMKERSHLSTM</sequence>
<feature type="compositionally biased region" description="Basic and acidic residues" evidence="1">
    <location>
        <begin position="44"/>
        <end position="59"/>
    </location>
</feature>
<accession>A0AAE0SPV9</accession>
<dbReference type="Proteomes" id="UP001195483">
    <property type="component" value="Unassembled WGS sequence"/>
</dbReference>
<dbReference type="EMBL" id="JAEAOA010001600">
    <property type="protein sequence ID" value="KAK3595646.1"/>
    <property type="molecule type" value="Genomic_DNA"/>
</dbReference>
<organism evidence="2 3">
    <name type="scientific">Potamilus streckersoni</name>
    <dbReference type="NCBI Taxonomy" id="2493646"/>
    <lineage>
        <taxon>Eukaryota</taxon>
        <taxon>Metazoa</taxon>
        <taxon>Spiralia</taxon>
        <taxon>Lophotrochozoa</taxon>
        <taxon>Mollusca</taxon>
        <taxon>Bivalvia</taxon>
        <taxon>Autobranchia</taxon>
        <taxon>Heteroconchia</taxon>
        <taxon>Palaeoheterodonta</taxon>
        <taxon>Unionida</taxon>
        <taxon>Unionoidea</taxon>
        <taxon>Unionidae</taxon>
        <taxon>Ambleminae</taxon>
        <taxon>Lampsilini</taxon>
        <taxon>Potamilus</taxon>
    </lineage>
</organism>
<reference evidence="2" key="1">
    <citation type="journal article" date="2021" name="Genome Biol. Evol.">
        <title>A High-Quality Reference Genome for a Parasitic Bivalve with Doubly Uniparental Inheritance (Bivalvia: Unionida).</title>
        <authorList>
            <person name="Smith C.H."/>
        </authorList>
    </citation>
    <scope>NUCLEOTIDE SEQUENCE</scope>
    <source>
        <strain evidence="2">CHS0354</strain>
    </source>
</reference>
<evidence type="ECO:0000313" key="2">
    <source>
        <dbReference type="EMBL" id="KAK3595646.1"/>
    </source>
</evidence>
<proteinExistence type="predicted"/>